<feature type="transmembrane region" description="Helical" evidence="2">
    <location>
        <begin position="331"/>
        <end position="353"/>
    </location>
</feature>
<sequence>MSNFIAIDLEASGVYAVAGTGGARGSVKLTHATAWTADDGDPPPALTLDTARAFGEALRAKLRAAGGPPAPVLVSIGRDRVILKELKHPPVPAHEEPALIKFQAIKEMSESPDDVVLDYAPLTNGNGGDANGDRRAMAVMLRKDVFHAIQAMCVAAGLKLAGVTPRPYAVAAGLVRAFAAGTAPAPEHKTDTVAALTLSPSGGEFTVVRNGEMILTLAIPSPVLANENMLVAQLRRNLTVYAGQHPGHPVQAVYLAEVGPGWTGRLASALGIPVHSYDPLADVLPKVPEHIRGRFAGAVGLLAGKAHDALPINFAAPRQPVTTRDPAKRRLVVAAVAAGVLLAGGAVFGFMMLNSAEARVGQLTQRRDELKEKTDKGKPDVSRATAIDSWSKREVVWLDELHDLAARMPADDNMRLTSVAATPYPVGKDGKQEAQSRVELKIAATDAKPVNNLVSATERDNTLTNKYYTNSPVSFLGTLPASAGKYTQGFGLVTKVNHREPDKYTNHPNFTPPKRSWGAFTPAPERAPDPPVELAPPPAEGKAPDAAP</sequence>
<dbReference type="Gene3D" id="3.30.420.40">
    <property type="match status" value="2"/>
</dbReference>
<protein>
    <submittedName>
        <fullName evidence="3">Uncharacterized protein</fullName>
    </submittedName>
</protein>
<feature type="compositionally biased region" description="Pro residues" evidence="1">
    <location>
        <begin position="529"/>
        <end position="539"/>
    </location>
</feature>
<dbReference type="PANTHER" id="PTHR32432:SF3">
    <property type="entry name" value="ETHANOLAMINE UTILIZATION PROTEIN EUTJ"/>
    <property type="match status" value="1"/>
</dbReference>
<evidence type="ECO:0000256" key="2">
    <source>
        <dbReference type="SAM" id="Phobius"/>
    </source>
</evidence>
<evidence type="ECO:0000313" key="3">
    <source>
        <dbReference type="EMBL" id="MBP3959468.1"/>
    </source>
</evidence>
<proteinExistence type="predicted"/>
<dbReference type="SUPFAM" id="SSF53067">
    <property type="entry name" value="Actin-like ATPase domain"/>
    <property type="match status" value="1"/>
</dbReference>
<dbReference type="RefSeq" id="WP_210660127.1">
    <property type="nucleotide sequence ID" value="NZ_JAGKQQ010000001.1"/>
</dbReference>
<comment type="caution">
    <text evidence="3">The sequence shown here is derived from an EMBL/GenBank/DDBJ whole genome shotgun (WGS) entry which is preliminary data.</text>
</comment>
<gene>
    <name evidence="3" type="ORF">J8F10_29845</name>
</gene>
<dbReference type="Gene3D" id="3.30.1490.300">
    <property type="match status" value="1"/>
</dbReference>
<keyword evidence="2" id="KW-0812">Transmembrane</keyword>
<reference evidence="3 4" key="1">
    <citation type="submission" date="2021-04" db="EMBL/GenBank/DDBJ databases">
        <authorList>
            <person name="Ivanova A."/>
        </authorList>
    </citation>
    <scope>NUCLEOTIDE SEQUENCE [LARGE SCALE GENOMIC DNA]</scope>
    <source>
        <strain evidence="3 4">G18</strain>
    </source>
</reference>
<dbReference type="EMBL" id="JAGKQQ010000001">
    <property type="protein sequence ID" value="MBP3959468.1"/>
    <property type="molecule type" value="Genomic_DNA"/>
</dbReference>
<evidence type="ECO:0000313" key="4">
    <source>
        <dbReference type="Proteomes" id="UP000676565"/>
    </source>
</evidence>
<evidence type="ECO:0000256" key="1">
    <source>
        <dbReference type="SAM" id="MobiDB-lite"/>
    </source>
</evidence>
<dbReference type="InterPro" id="IPR050696">
    <property type="entry name" value="FtsA/MreB"/>
</dbReference>
<dbReference type="Proteomes" id="UP000676565">
    <property type="component" value="Unassembled WGS sequence"/>
</dbReference>
<keyword evidence="4" id="KW-1185">Reference proteome</keyword>
<feature type="region of interest" description="Disordered" evidence="1">
    <location>
        <begin position="500"/>
        <end position="548"/>
    </location>
</feature>
<organism evidence="3 4">
    <name type="scientific">Gemmata palustris</name>
    <dbReference type="NCBI Taxonomy" id="2822762"/>
    <lineage>
        <taxon>Bacteria</taxon>
        <taxon>Pseudomonadati</taxon>
        <taxon>Planctomycetota</taxon>
        <taxon>Planctomycetia</taxon>
        <taxon>Gemmatales</taxon>
        <taxon>Gemmataceae</taxon>
        <taxon>Gemmata</taxon>
    </lineage>
</organism>
<dbReference type="InterPro" id="IPR043129">
    <property type="entry name" value="ATPase_NBD"/>
</dbReference>
<accession>A0ABS5C0E6</accession>
<name>A0ABS5C0E6_9BACT</name>
<keyword evidence="2" id="KW-0472">Membrane</keyword>
<keyword evidence="2" id="KW-1133">Transmembrane helix</keyword>
<dbReference type="PANTHER" id="PTHR32432">
    <property type="entry name" value="CELL DIVISION PROTEIN FTSA-RELATED"/>
    <property type="match status" value="1"/>
</dbReference>